<feature type="compositionally biased region" description="Low complexity" evidence="2">
    <location>
        <begin position="34"/>
        <end position="47"/>
    </location>
</feature>
<feature type="region of interest" description="Disordered" evidence="2">
    <location>
        <begin position="1"/>
        <end position="47"/>
    </location>
</feature>
<comment type="similarity">
    <text evidence="1">Belongs to the multi antimicrobial extrusion (MATE) (TC 2.A.66.1) family.</text>
</comment>
<evidence type="ECO:0000256" key="3">
    <source>
        <dbReference type="SAM" id="Phobius"/>
    </source>
</evidence>
<dbReference type="Proteomes" id="UP000593564">
    <property type="component" value="Unassembled WGS sequence"/>
</dbReference>
<dbReference type="EMBL" id="JACBKZ010000008">
    <property type="protein sequence ID" value="KAF5943913.1"/>
    <property type="molecule type" value="Genomic_DNA"/>
</dbReference>
<organism evidence="4 5">
    <name type="scientific">Camellia sinensis</name>
    <name type="common">Tea plant</name>
    <name type="synonym">Thea sinensis</name>
    <dbReference type="NCBI Taxonomy" id="4442"/>
    <lineage>
        <taxon>Eukaryota</taxon>
        <taxon>Viridiplantae</taxon>
        <taxon>Streptophyta</taxon>
        <taxon>Embryophyta</taxon>
        <taxon>Tracheophyta</taxon>
        <taxon>Spermatophyta</taxon>
        <taxon>Magnoliopsida</taxon>
        <taxon>eudicotyledons</taxon>
        <taxon>Gunneridae</taxon>
        <taxon>Pentapetalae</taxon>
        <taxon>asterids</taxon>
        <taxon>Ericales</taxon>
        <taxon>Theaceae</taxon>
        <taxon>Camellia</taxon>
    </lineage>
</organism>
<protein>
    <recommendedName>
        <fullName evidence="6">Protein DETOXIFICATION</fullName>
    </recommendedName>
</protein>
<reference evidence="5" key="1">
    <citation type="journal article" date="2020" name="Nat. Commun.">
        <title>Genome assembly of wild tea tree DASZ reveals pedigree and selection history of tea varieties.</title>
        <authorList>
            <person name="Zhang W."/>
            <person name="Zhang Y."/>
            <person name="Qiu H."/>
            <person name="Guo Y."/>
            <person name="Wan H."/>
            <person name="Zhang X."/>
            <person name="Scossa F."/>
            <person name="Alseekh S."/>
            <person name="Zhang Q."/>
            <person name="Wang P."/>
            <person name="Xu L."/>
            <person name="Schmidt M.H."/>
            <person name="Jia X."/>
            <person name="Li D."/>
            <person name="Zhu A."/>
            <person name="Guo F."/>
            <person name="Chen W."/>
            <person name="Ni D."/>
            <person name="Usadel B."/>
            <person name="Fernie A.R."/>
            <person name="Wen W."/>
        </authorList>
    </citation>
    <scope>NUCLEOTIDE SEQUENCE [LARGE SCALE GENOMIC DNA]</scope>
    <source>
        <strain evidence="5">cv. G240</strain>
    </source>
</reference>
<keyword evidence="5" id="KW-1185">Reference proteome</keyword>
<dbReference type="PANTHER" id="PTHR11206">
    <property type="entry name" value="MULTIDRUG RESISTANCE PROTEIN"/>
    <property type="match status" value="1"/>
</dbReference>
<keyword evidence="3" id="KW-0472">Membrane</keyword>
<dbReference type="GO" id="GO:0016020">
    <property type="term" value="C:membrane"/>
    <property type="evidence" value="ECO:0007669"/>
    <property type="project" value="InterPro"/>
</dbReference>
<accession>A0A7J7GT10</accession>
<sequence>MGTSQEEDHIYQPIPHEIPPSSITPQVSSAKHNITSTTSGESSGELESILSDTSLPFSKRMGSATWIELKLLVYLAAPAVFVYMINYCMSMSTQIFAGHLGNLELAAASLGNNGIQIFAYGLMTSSDVVRSGDYM</sequence>
<keyword evidence="3" id="KW-1133">Transmembrane helix</keyword>
<comment type="caution">
    <text evidence="4">The sequence shown here is derived from an EMBL/GenBank/DDBJ whole genome shotgun (WGS) entry which is preliminary data.</text>
</comment>
<evidence type="ECO:0000313" key="5">
    <source>
        <dbReference type="Proteomes" id="UP000593564"/>
    </source>
</evidence>
<evidence type="ECO:0008006" key="6">
    <source>
        <dbReference type="Google" id="ProtNLM"/>
    </source>
</evidence>
<reference evidence="4 5" key="2">
    <citation type="submission" date="2020-07" db="EMBL/GenBank/DDBJ databases">
        <title>Genome assembly of wild tea tree DASZ reveals pedigree and selection history of tea varieties.</title>
        <authorList>
            <person name="Zhang W."/>
        </authorList>
    </citation>
    <scope>NUCLEOTIDE SEQUENCE [LARGE SCALE GENOMIC DNA]</scope>
    <source>
        <strain evidence="5">cv. G240</strain>
        <tissue evidence="4">Leaf</tissue>
    </source>
</reference>
<feature type="compositionally biased region" description="Basic and acidic residues" evidence="2">
    <location>
        <begin position="1"/>
        <end position="10"/>
    </location>
</feature>
<name>A0A7J7GT10_CAMSI</name>
<dbReference type="GO" id="GO:0042910">
    <property type="term" value="F:xenobiotic transmembrane transporter activity"/>
    <property type="evidence" value="ECO:0007669"/>
    <property type="project" value="InterPro"/>
</dbReference>
<gene>
    <name evidence="4" type="ORF">HYC85_017990</name>
</gene>
<feature type="transmembrane region" description="Helical" evidence="3">
    <location>
        <begin position="71"/>
        <end position="89"/>
    </location>
</feature>
<keyword evidence="3" id="KW-0812">Transmembrane</keyword>
<dbReference type="Pfam" id="PF01554">
    <property type="entry name" value="MatE"/>
    <property type="match status" value="1"/>
</dbReference>
<evidence type="ECO:0000256" key="2">
    <source>
        <dbReference type="SAM" id="MobiDB-lite"/>
    </source>
</evidence>
<proteinExistence type="inferred from homology"/>
<feature type="compositionally biased region" description="Polar residues" evidence="2">
    <location>
        <begin position="21"/>
        <end position="33"/>
    </location>
</feature>
<evidence type="ECO:0000313" key="4">
    <source>
        <dbReference type="EMBL" id="KAF5943913.1"/>
    </source>
</evidence>
<dbReference type="AlphaFoldDB" id="A0A7J7GT10"/>
<dbReference type="InterPro" id="IPR002528">
    <property type="entry name" value="MATE_fam"/>
</dbReference>
<dbReference type="GO" id="GO:0015297">
    <property type="term" value="F:antiporter activity"/>
    <property type="evidence" value="ECO:0007669"/>
    <property type="project" value="InterPro"/>
</dbReference>
<evidence type="ECO:0000256" key="1">
    <source>
        <dbReference type="ARBA" id="ARBA00010199"/>
    </source>
</evidence>